<dbReference type="InterPro" id="IPR024041">
    <property type="entry name" value="NH4_transpt_AmtB-like_dom"/>
</dbReference>
<feature type="transmembrane region" description="Helical" evidence="8">
    <location>
        <begin position="131"/>
        <end position="149"/>
    </location>
</feature>
<feature type="transmembrane region" description="Helical" evidence="8">
    <location>
        <begin position="42"/>
        <end position="60"/>
    </location>
</feature>
<name>I0ZAD4_COCSC</name>
<comment type="caution">
    <text evidence="10">The sequence shown here is derived from an EMBL/GenBank/DDBJ whole genome shotgun (WGS) entry which is preliminary data.</text>
</comment>
<dbReference type="Gene3D" id="1.10.3430.10">
    <property type="entry name" value="Ammonium transporter AmtB like domains"/>
    <property type="match status" value="1"/>
</dbReference>
<keyword evidence="7" id="KW-0924">Ammonia transport</keyword>
<feature type="transmembrane region" description="Helical" evidence="8">
    <location>
        <begin position="430"/>
        <end position="451"/>
    </location>
</feature>
<dbReference type="EMBL" id="AGSI01000001">
    <property type="protein sequence ID" value="EIE27603.1"/>
    <property type="molecule type" value="Genomic_DNA"/>
</dbReference>
<protein>
    <submittedName>
        <fullName evidence="10">Rh-like protein/ammonium transporter</fullName>
    </submittedName>
</protein>
<keyword evidence="6 8" id="KW-0472">Membrane</keyword>
<feature type="transmembrane region" description="Helical" evidence="8">
    <location>
        <begin position="287"/>
        <end position="308"/>
    </location>
</feature>
<feature type="transmembrane region" description="Helical" evidence="8">
    <location>
        <begin position="72"/>
        <end position="91"/>
    </location>
</feature>
<evidence type="ECO:0000313" key="10">
    <source>
        <dbReference type="EMBL" id="EIE27603.1"/>
    </source>
</evidence>
<dbReference type="GeneID" id="17045618"/>
<dbReference type="eggNOG" id="KOG0682">
    <property type="taxonomic scope" value="Eukaryota"/>
</dbReference>
<dbReference type="KEGG" id="csl:COCSUDRAFT_52218"/>
<feature type="transmembrane region" description="Helical" evidence="8">
    <location>
        <begin position="348"/>
        <end position="367"/>
    </location>
</feature>
<feature type="transmembrane region" description="Helical" evidence="8">
    <location>
        <begin position="154"/>
        <end position="172"/>
    </location>
</feature>
<dbReference type="PANTHER" id="PTHR11730:SF6">
    <property type="entry name" value="AMMONIUM TRANSPORTER"/>
    <property type="match status" value="1"/>
</dbReference>
<feature type="transmembrane region" description="Helical" evidence="8">
    <location>
        <begin position="374"/>
        <end position="394"/>
    </location>
</feature>
<dbReference type="AlphaFoldDB" id="I0ZAD4"/>
<dbReference type="OrthoDB" id="534912at2759"/>
<evidence type="ECO:0000256" key="6">
    <source>
        <dbReference type="ARBA" id="ARBA00023136"/>
    </source>
</evidence>
<dbReference type="Proteomes" id="UP000007264">
    <property type="component" value="Unassembled WGS sequence"/>
</dbReference>
<keyword evidence="4 8" id="KW-0812">Transmembrane</keyword>
<feature type="transmembrane region" description="Helical" evidence="8">
    <location>
        <begin position="204"/>
        <end position="225"/>
    </location>
</feature>
<evidence type="ECO:0000256" key="5">
    <source>
        <dbReference type="ARBA" id="ARBA00022989"/>
    </source>
</evidence>
<evidence type="ECO:0000256" key="7">
    <source>
        <dbReference type="ARBA" id="ARBA00023177"/>
    </source>
</evidence>
<dbReference type="SUPFAM" id="SSF111352">
    <property type="entry name" value="Ammonium transporter"/>
    <property type="match status" value="1"/>
</dbReference>
<feature type="transmembrane region" description="Helical" evidence="8">
    <location>
        <begin position="246"/>
        <end position="267"/>
    </location>
</feature>
<evidence type="ECO:0000256" key="4">
    <source>
        <dbReference type="ARBA" id="ARBA00022692"/>
    </source>
</evidence>
<dbReference type="GO" id="GO:0097272">
    <property type="term" value="P:ammonium homeostasis"/>
    <property type="evidence" value="ECO:0007669"/>
    <property type="project" value="TreeGrafter"/>
</dbReference>
<keyword evidence="11" id="KW-1185">Reference proteome</keyword>
<evidence type="ECO:0000259" key="9">
    <source>
        <dbReference type="Pfam" id="PF00909"/>
    </source>
</evidence>
<dbReference type="RefSeq" id="XP_005652147.1">
    <property type="nucleotide sequence ID" value="XM_005652090.1"/>
</dbReference>
<accession>I0ZAD4</accession>
<sequence>MAFNATDFLTSEEFTTTVTKSIQDETFGWIPNINAAFVLTDGYFVFIMQLGFAMLTAGSVRAKSAKSVCIKNVMDVMFGGVAYYLLGWAFAYGDKQECDADAVCSSVGNPFIGTEQFAMAGTPSTSFHTFYFQYVFAISTATIVSGAIAERIQFIAYAFYAFFICAWVYPVLSHWCWTASGFASPTRLASLGPLLLGSGVYDTVGSGAVHMMGGVAGLAGAWVAGPRLGRFNPTTGKPQPIHGHNAVYYTIGYLLLALGFFCFNSGTMAQIIAVDGTSFSGVVARCTISTTMGLCFGGITSVLVYLAYSKYTTGHAVWDLFSAGNGSLMGTIVITSGCATFAPWASAVGGIVGGLMYLPSSLFTLHVMKIDDPVDAFVVHGVGGAAGVIFYALFAEKDLVTELYGLLPDGSQRHWGCFMGDNGTVLAANLIWVLLIAGWTLGMMVPFFYILKLAGLLRLSPQDEEDGPDASHHGGSAYPGLEDAYGDYESSAKNGNAYKAVENGKGGSLNNKIASLESELATLSARVKKMDAVEA</sequence>
<keyword evidence="5 8" id="KW-1133">Transmembrane helix</keyword>
<comment type="subcellular location">
    <subcellularLocation>
        <location evidence="1">Membrane</location>
        <topology evidence="1">Multi-pass membrane protein</topology>
    </subcellularLocation>
</comment>
<dbReference type="GO" id="GO:0008519">
    <property type="term" value="F:ammonium channel activity"/>
    <property type="evidence" value="ECO:0007669"/>
    <property type="project" value="InterPro"/>
</dbReference>
<keyword evidence="3" id="KW-0813">Transport</keyword>
<dbReference type="STRING" id="574566.I0ZAD4"/>
<dbReference type="GO" id="GO:0005886">
    <property type="term" value="C:plasma membrane"/>
    <property type="evidence" value="ECO:0007669"/>
    <property type="project" value="TreeGrafter"/>
</dbReference>
<comment type="similarity">
    <text evidence="2">Belongs to the ammonia transporter channel (TC 1.A.11.2) family.</text>
</comment>
<dbReference type="InterPro" id="IPR029020">
    <property type="entry name" value="Ammonium/urea_transptr"/>
</dbReference>
<evidence type="ECO:0000313" key="11">
    <source>
        <dbReference type="Proteomes" id="UP000007264"/>
    </source>
</evidence>
<evidence type="ECO:0000256" key="8">
    <source>
        <dbReference type="SAM" id="Phobius"/>
    </source>
</evidence>
<proteinExistence type="inferred from homology"/>
<organism evidence="10 11">
    <name type="scientific">Coccomyxa subellipsoidea (strain C-169)</name>
    <name type="common">Green microalga</name>
    <dbReference type="NCBI Taxonomy" id="574566"/>
    <lineage>
        <taxon>Eukaryota</taxon>
        <taxon>Viridiplantae</taxon>
        <taxon>Chlorophyta</taxon>
        <taxon>core chlorophytes</taxon>
        <taxon>Trebouxiophyceae</taxon>
        <taxon>Trebouxiophyceae incertae sedis</taxon>
        <taxon>Coccomyxaceae</taxon>
        <taxon>Coccomyxa</taxon>
        <taxon>Coccomyxa subellipsoidea</taxon>
    </lineage>
</organism>
<gene>
    <name evidence="10" type="ORF">COCSUDRAFT_52218</name>
</gene>
<evidence type="ECO:0000256" key="1">
    <source>
        <dbReference type="ARBA" id="ARBA00004141"/>
    </source>
</evidence>
<dbReference type="Pfam" id="PF00909">
    <property type="entry name" value="Ammonium_transp"/>
    <property type="match status" value="1"/>
</dbReference>
<dbReference type="PANTHER" id="PTHR11730">
    <property type="entry name" value="AMMONIUM TRANSPORTER"/>
    <property type="match status" value="1"/>
</dbReference>
<reference evidence="10 11" key="1">
    <citation type="journal article" date="2012" name="Genome Biol.">
        <title>The genome of the polar eukaryotic microalga coccomyxa subellipsoidea reveals traits of cold adaptation.</title>
        <authorList>
            <person name="Blanc G."/>
            <person name="Agarkova I."/>
            <person name="Grimwood J."/>
            <person name="Kuo A."/>
            <person name="Brueggeman A."/>
            <person name="Dunigan D."/>
            <person name="Gurnon J."/>
            <person name="Ladunga I."/>
            <person name="Lindquist E."/>
            <person name="Lucas S."/>
            <person name="Pangilinan J."/>
            <person name="Proschold T."/>
            <person name="Salamov A."/>
            <person name="Schmutz J."/>
            <person name="Weeks D."/>
            <person name="Yamada T."/>
            <person name="Claverie J.M."/>
            <person name="Grigoriev I."/>
            <person name="Van Etten J."/>
            <person name="Lomsadze A."/>
            <person name="Borodovsky M."/>
        </authorList>
    </citation>
    <scope>NUCLEOTIDE SEQUENCE [LARGE SCALE GENOMIC DNA]</scope>
    <source>
        <strain evidence="10 11">C-169</strain>
    </source>
</reference>
<feature type="transmembrane region" description="Helical" evidence="8">
    <location>
        <begin position="320"/>
        <end position="342"/>
    </location>
</feature>
<evidence type="ECO:0000256" key="3">
    <source>
        <dbReference type="ARBA" id="ARBA00022448"/>
    </source>
</evidence>
<evidence type="ECO:0000256" key="2">
    <source>
        <dbReference type="ARBA" id="ARBA00005887"/>
    </source>
</evidence>
<feature type="domain" description="Ammonium transporter AmtB-like" evidence="9">
    <location>
        <begin position="37"/>
        <end position="478"/>
    </location>
</feature>